<dbReference type="Proteomes" id="UP000794436">
    <property type="component" value="Unassembled WGS sequence"/>
</dbReference>
<organism evidence="2 3">
    <name type="scientific">Pythium oligandrum</name>
    <name type="common">Mycoparasitic fungus</name>
    <dbReference type="NCBI Taxonomy" id="41045"/>
    <lineage>
        <taxon>Eukaryota</taxon>
        <taxon>Sar</taxon>
        <taxon>Stramenopiles</taxon>
        <taxon>Oomycota</taxon>
        <taxon>Peronosporomycetes</taxon>
        <taxon>Pythiales</taxon>
        <taxon>Pythiaceae</taxon>
        <taxon>Pythium</taxon>
    </lineage>
</organism>
<evidence type="ECO:0000313" key="2">
    <source>
        <dbReference type="EMBL" id="TMW68493.1"/>
    </source>
</evidence>
<keyword evidence="3" id="KW-1185">Reference proteome</keyword>
<feature type="compositionally biased region" description="Low complexity" evidence="1">
    <location>
        <begin position="1"/>
        <end position="11"/>
    </location>
</feature>
<accession>A0A8K1CT78</accession>
<dbReference type="EMBL" id="SPLM01000002">
    <property type="protein sequence ID" value="TMW68493.1"/>
    <property type="molecule type" value="Genomic_DNA"/>
</dbReference>
<feature type="region of interest" description="Disordered" evidence="1">
    <location>
        <begin position="80"/>
        <end position="101"/>
    </location>
</feature>
<comment type="caution">
    <text evidence="2">The sequence shown here is derived from an EMBL/GenBank/DDBJ whole genome shotgun (WGS) entry which is preliminary data.</text>
</comment>
<proteinExistence type="predicted"/>
<name>A0A8K1CT78_PYTOL</name>
<sequence>MVITGQSSQSNNKKKIKLHKKKRSQVRNQKKVYTLEHGKTTVLRKHRPSKKKQQKDAKRRRIVVDAEKAKLLRSGLITQEDIDKMEAGEDVEEGDEEESME</sequence>
<reference evidence="2" key="1">
    <citation type="submission" date="2019-03" db="EMBL/GenBank/DDBJ databases">
        <title>Long read genome sequence of the mycoparasitic Pythium oligandrum ATCC 38472 isolated from sugarbeet rhizosphere.</title>
        <authorList>
            <person name="Gaulin E."/>
        </authorList>
    </citation>
    <scope>NUCLEOTIDE SEQUENCE</scope>
    <source>
        <strain evidence="2">ATCC 38472_TT</strain>
    </source>
</reference>
<evidence type="ECO:0000313" key="3">
    <source>
        <dbReference type="Proteomes" id="UP000794436"/>
    </source>
</evidence>
<feature type="compositionally biased region" description="Basic residues" evidence="1">
    <location>
        <begin position="12"/>
        <end position="30"/>
    </location>
</feature>
<feature type="compositionally biased region" description="Basic residues" evidence="1">
    <location>
        <begin position="42"/>
        <end position="61"/>
    </location>
</feature>
<feature type="region of interest" description="Disordered" evidence="1">
    <location>
        <begin position="1"/>
        <end position="62"/>
    </location>
</feature>
<evidence type="ECO:0000256" key="1">
    <source>
        <dbReference type="SAM" id="MobiDB-lite"/>
    </source>
</evidence>
<feature type="compositionally biased region" description="Acidic residues" evidence="1">
    <location>
        <begin position="88"/>
        <end position="101"/>
    </location>
</feature>
<gene>
    <name evidence="2" type="ORF">Poli38472_005961</name>
</gene>
<dbReference type="AlphaFoldDB" id="A0A8K1CT78"/>
<protein>
    <submittedName>
        <fullName evidence="2">Uncharacterized protein</fullName>
    </submittedName>
</protein>